<dbReference type="InterPro" id="IPR013320">
    <property type="entry name" value="ConA-like_dom_sf"/>
</dbReference>
<keyword evidence="4" id="KW-1185">Reference proteome</keyword>
<name>A0ABT3GLQ5_9BACT</name>
<dbReference type="Gene3D" id="1.50.10.10">
    <property type="match status" value="1"/>
</dbReference>
<evidence type="ECO:0000256" key="1">
    <source>
        <dbReference type="SAM" id="SignalP"/>
    </source>
</evidence>
<dbReference type="InterPro" id="IPR012341">
    <property type="entry name" value="6hp_glycosidase-like_sf"/>
</dbReference>
<reference evidence="3 4" key="1">
    <citation type="submission" date="2022-10" db="EMBL/GenBank/DDBJ databases">
        <title>Luteolibacter arcticus strain CCTCC AB 2014275, whole genome shotgun sequencing project.</title>
        <authorList>
            <person name="Zhao G."/>
            <person name="Shen L."/>
        </authorList>
    </citation>
    <scope>NUCLEOTIDE SEQUENCE [LARGE SCALE GENOMIC DNA]</scope>
    <source>
        <strain evidence="3 4">CCTCC AB 2014275</strain>
    </source>
</reference>
<dbReference type="Pfam" id="PF22124">
    <property type="entry name" value="Glyco_hydro_95_cat"/>
    <property type="match status" value="1"/>
</dbReference>
<dbReference type="EMBL" id="JAPDDT010000008">
    <property type="protein sequence ID" value="MCW1924450.1"/>
    <property type="molecule type" value="Genomic_DNA"/>
</dbReference>
<evidence type="ECO:0000313" key="3">
    <source>
        <dbReference type="EMBL" id="MCW1924450.1"/>
    </source>
</evidence>
<feature type="domain" description="Glycosyl hydrolase family 95 catalytic" evidence="2">
    <location>
        <begin position="304"/>
        <end position="666"/>
    </location>
</feature>
<dbReference type="PANTHER" id="PTHR31084">
    <property type="entry name" value="ALPHA-L-FUCOSIDASE 2"/>
    <property type="match status" value="1"/>
</dbReference>
<dbReference type="Gene3D" id="2.60.120.200">
    <property type="match status" value="1"/>
</dbReference>
<organism evidence="3 4">
    <name type="scientific">Luteolibacter arcticus</name>
    <dbReference type="NCBI Taxonomy" id="1581411"/>
    <lineage>
        <taxon>Bacteria</taxon>
        <taxon>Pseudomonadati</taxon>
        <taxon>Verrucomicrobiota</taxon>
        <taxon>Verrucomicrobiia</taxon>
        <taxon>Verrucomicrobiales</taxon>
        <taxon>Verrucomicrobiaceae</taxon>
        <taxon>Luteolibacter</taxon>
    </lineage>
</organism>
<comment type="caution">
    <text evidence="3">The sequence shown here is derived from an EMBL/GenBank/DDBJ whole genome shotgun (WGS) entry which is preliminary data.</text>
</comment>
<evidence type="ECO:0000259" key="2">
    <source>
        <dbReference type="Pfam" id="PF22124"/>
    </source>
</evidence>
<dbReference type="RefSeq" id="WP_264488557.1">
    <property type="nucleotide sequence ID" value="NZ_JAPDDT010000008.1"/>
</dbReference>
<proteinExistence type="predicted"/>
<feature type="chain" id="PRO_5045683381" description="Glycosyl hydrolase family 95 catalytic domain-containing protein" evidence="1">
    <location>
        <begin position="24"/>
        <end position="992"/>
    </location>
</feature>
<keyword evidence="1" id="KW-0732">Signal</keyword>
<dbReference type="InterPro" id="IPR008928">
    <property type="entry name" value="6-hairpin_glycosidase_sf"/>
</dbReference>
<dbReference type="Pfam" id="PF13385">
    <property type="entry name" value="Laminin_G_3"/>
    <property type="match status" value="1"/>
</dbReference>
<sequence length="992" mass="108394">MNPSARPTLFLIIPLLGAMVCQAAFSAAPDSPPPHASENLRLNAPIKSWDEAIPLGNGMMGGLLWGEGSTLRLSLDRGDLWDERTTGEKEWWKKHPWNSLKDGGDPWNAYYNGITPTKLPAGRLELTLDPSQTIKSFELNLASAEGLAHFKDGPEARAFFSAAQSVAMMRIPGKPIQAVDLIPAGAGKERGNAGPSSGGAVAALGYPPAARGQSNGMQWYVQEADAGFKYCACVATQRVNDETLLAIAVTSTNDTPSGGDLLALAKARCTKALAQGYADTLAPHAAWWQDFWGQSSIQVPEAHIQRYYRFARYLYGAGSRKAAPPIPLQGVWTADNGGLPPWKGDYHNDLNTQMTYIAYQEAGNFEAGESYLDFLWKLTPTFRQFARDFYGTGGLSSPGVMSLAGQPLGGWGQYAMSPTMSAWNAHLFYLHWRYTADATFLKNRAYPWCSEVGQCLAELLKPDEKGMLVLARSSSPEIFNNSPRSWLKPNSNYDLMCMKMLFLSLQEMADAQNKTGDAQKWAQLAAKLGDFHAAPDGELLLDAVTPLRESHRHLSNLIGIYPFNLISPEGGTTDETRIKTTLASWDKLGTSEWCGYSWAWMSCLRARIGDGEEAVRHLDVFTQAFVSRNGFHVNGDQSGRGYSGMTYRPFTLEGNFAALQAAQEMLLQSWSPTPGKRDSEVIRLFPAVPWRWHDVTFDDLRAEGGHRISARRENNATVWFKIVAGSSGIVRIRDSFDGRTPKWTVKGVQKIGPNFEVLLKKGETLEATLEKPDQLPAEPANSARPLVMDSSTIVPNTLPLRIGSDLDGQSNFQGDMARILMIDHALTDKEVAALADKTSETWTQIPGTLLALDGTPAGINATQAKLTGDAKVATAVDMPGQSFSLTGKSWVEIPHADAQLGKTGLTLTAWVRPTAFPGASMRLIDKSPVGIATGYLFDTYPGNSLRWSVNGNALSFAANLQPNQWYFVAATIDFKTQSRVLYLNGEVVAKSN</sequence>
<dbReference type="SUPFAM" id="SSF49899">
    <property type="entry name" value="Concanavalin A-like lectins/glucanases"/>
    <property type="match status" value="2"/>
</dbReference>
<dbReference type="SUPFAM" id="SSF48208">
    <property type="entry name" value="Six-hairpin glycosidases"/>
    <property type="match status" value="1"/>
</dbReference>
<feature type="signal peptide" evidence="1">
    <location>
        <begin position="1"/>
        <end position="23"/>
    </location>
</feature>
<dbReference type="Proteomes" id="UP001320876">
    <property type="component" value="Unassembled WGS sequence"/>
</dbReference>
<gene>
    <name evidence="3" type="ORF">OKA05_17925</name>
</gene>
<dbReference type="InterPro" id="IPR054363">
    <property type="entry name" value="GH95_cat"/>
</dbReference>
<accession>A0ABT3GLQ5</accession>
<evidence type="ECO:0000313" key="4">
    <source>
        <dbReference type="Proteomes" id="UP001320876"/>
    </source>
</evidence>
<dbReference type="PANTHER" id="PTHR31084:SF0">
    <property type="entry name" value="ALPHA-L-FUCOSIDASE 2"/>
    <property type="match status" value="1"/>
</dbReference>
<protein>
    <recommendedName>
        <fullName evidence="2">Glycosyl hydrolase family 95 catalytic domain-containing protein</fullName>
    </recommendedName>
</protein>